<dbReference type="GO" id="GO:0046983">
    <property type="term" value="F:protein dimerization activity"/>
    <property type="evidence" value="ECO:0007669"/>
    <property type="project" value="InterPro"/>
</dbReference>
<keyword evidence="3" id="KW-1185">Reference proteome</keyword>
<dbReference type="EMBL" id="NBIV01000050">
    <property type="protein sequence ID" value="PXF45905.1"/>
    <property type="molecule type" value="Genomic_DNA"/>
</dbReference>
<dbReference type="SUPFAM" id="SSF53098">
    <property type="entry name" value="Ribonuclease H-like"/>
    <property type="match status" value="1"/>
</dbReference>
<proteinExistence type="predicted"/>
<name>A0A2V3IUX2_9FLOR</name>
<protein>
    <recommendedName>
        <fullName evidence="1">HAT C-terminal dimerisation domain-containing protein</fullName>
    </recommendedName>
</protein>
<dbReference type="OrthoDB" id="1607513at2759"/>
<dbReference type="Proteomes" id="UP000247409">
    <property type="component" value="Unassembled WGS sequence"/>
</dbReference>
<evidence type="ECO:0000259" key="1">
    <source>
        <dbReference type="Pfam" id="PF05699"/>
    </source>
</evidence>
<gene>
    <name evidence="2" type="ORF">BWQ96_04340</name>
</gene>
<dbReference type="InterPro" id="IPR008906">
    <property type="entry name" value="HATC_C_dom"/>
</dbReference>
<comment type="caution">
    <text evidence="2">The sequence shown here is derived from an EMBL/GenBank/DDBJ whole genome shotgun (WGS) entry which is preliminary data.</text>
</comment>
<evidence type="ECO:0000313" key="3">
    <source>
        <dbReference type="Proteomes" id="UP000247409"/>
    </source>
</evidence>
<organism evidence="2 3">
    <name type="scientific">Gracilariopsis chorda</name>
    <dbReference type="NCBI Taxonomy" id="448386"/>
    <lineage>
        <taxon>Eukaryota</taxon>
        <taxon>Rhodophyta</taxon>
        <taxon>Florideophyceae</taxon>
        <taxon>Rhodymeniophycidae</taxon>
        <taxon>Gracilariales</taxon>
        <taxon>Gracilariaceae</taxon>
        <taxon>Gracilariopsis</taxon>
    </lineage>
</organism>
<dbReference type="InterPro" id="IPR012337">
    <property type="entry name" value="RNaseH-like_sf"/>
</dbReference>
<dbReference type="AlphaFoldDB" id="A0A2V3IUX2"/>
<accession>A0A2V3IUX2</accession>
<dbReference type="Pfam" id="PF05699">
    <property type="entry name" value="Dimer_Tnp_hAT"/>
    <property type="match status" value="1"/>
</dbReference>
<evidence type="ECO:0000313" key="2">
    <source>
        <dbReference type="EMBL" id="PXF45905.1"/>
    </source>
</evidence>
<reference evidence="2 3" key="1">
    <citation type="journal article" date="2018" name="Mol. Biol. Evol.">
        <title>Analysis of the draft genome of the red seaweed Gracilariopsis chorda provides insights into genome size evolution in Rhodophyta.</title>
        <authorList>
            <person name="Lee J."/>
            <person name="Yang E.C."/>
            <person name="Graf L."/>
            <person name="Yang J.H."/>
            <person name="Qiu H."/>
            <person name="Zel Zion U."/>
            <person name="Chan C.X."/>
            <person name="Stephens T.G."/>
            <person name="Weber A.P.M."/>
            <person name="Boo G.H."/>
            <person name="Boo S.M."/>
            <person name="Kim K.M."/>
            <person name="Shin Y."/>
            <person name="Jung M."/>
            <person name="Lee S.J."/>
            <person name="Yim H.S."/>
            <person name="Lee J.H."/>
            <person name="Bhattacharya D."/>
            <person name="Yoon H.S."/>
        </authorList>
    </citation>
    <scope>NUCLEOTIDE SEQUENCE [LARGE SCALE GENOMIC DNA]</scope>
    <source>
        <strain evidence="2 3">SKKU-2015</strain>
        <tissue evidence="2">Whole body</tissue>
    </source>
</reference>
<sequence length="142" mass="16218">MEKTQRYIAVERLRATELNSKRLLMWWRSRECRYPYLSQVVKAVLGSPASSAQTERDFGVAGSLLSSKRNKIDSAFVDISLFLNCNSEIIQMSIPEITAKNWQEKIPARMTATEELTENLSNDAMNHNTVEDLALFPEFDSL</sequence>
<feature type="domain" description="HAT C-terminal dimerisation" evidence="1">
    <location>
        <begin position="19"/>
        <end position="84"/>
    </location>
</feature>